<evidence type="ECO:0000256" key="7">
    <source>
        <dbReference type="SAM" id="Phobius"/>
    </source>
</evidence>
<reference evidence="9" key="2">
    <citation type="submission" date="2020-09" db="EMBL/GenBank/DDBJ databases">
        <authorList>
            <person name="Sun Q."/>
            <person name="Kim S."/>
        </authorList>
    </citation>
    <scope>NUCLEOTIDE SEQUENCE</scope>
    <source>
        <strain evidence="9">KCTC 32437</strain>
    </source>
</reference>
<dbReference type="PANTHER" id="PTHR31272:SF4">
    <property type="entry name" value="CYTOCHROME C-TYPE BIOGENESIS PROTEIN HI_1454-RELATED"/>
    <property type="match status" value="1"/>
</dbReference>
<evidence type="ECO:0000256" key="4">
    <source>
        <dbReference type="ARBA" id="ARBA00022748"/>
    </source>
</evidence>
<dbReference type="Pfam" id="PF02683">
    <property type="entry name" value="DsbD_TM"/>
    <property type="match status" value="1"/>
</dbReference>
<feature type="transmembrane region" description="Helical" evidence="7">
    <location>
        <begin position="167"/>
        <end position="188"/>
    </location>
</feature>
<dbReference type="RefSeq" id="WP_244640367.1">
    <property type="nucleotide sequence ID" value="NZ_BMZE01000006.1"/>
</dbReference>
<evidence type="ECO:0000256" key="1">
    <source>
        <dbReference type="ARBA" id="ARBA00004141"/>
    </source>
</evidence>
<dbReference type="GO" id="GO:0016020">
    <property type="term" value="C:membrane"/>
    <property type="evidence" value="ECO:0007669"/>
    <property type="project" value="UniProtKB-SubCell"/>
</dbReference>
<protein>
    <submittedName>
        <fullName evidence="9">Cytochrome C biogenesis protein CcdA</fullName>
    </submittedName>
</protein>
<comment type="caution">
    <text evidence="9">The sequence shown here is derived from an EMBL/GenBank/DDBJ whole genome shotgun (WGS) entry which is preliminary data.</text>
</comment>
<evidence type="ECO:0000313" key="9">
    <source>
        <dbReference type="EMBL" id="GHA38804.1"/>
    </source>
</evidence>
<evidence type="ECO:0000256" key="2">
    <source>
        <dbReference type="ARBA" id="ARBA00006143"/>
    </source>
</evidence>
<evidence type="ECO:0000259" key="8">
    <source>
        <dbReference type="Pfam" id="PF02683"/>
    </source>
</evidence>
<proteinExistence type="inferred from homology"/>
<dbReference type="AlphaFoldDB" id="A0A918SF37"/>
<keyword evidence="10" id="KW-1185">Reference proteome</keyword>
<keyword evidence="4" id="KW-0201">Cytochrome c-type biogenesis</keyword>
<accession>A0A918SF37</accession>
<keyword evidence="3 7" id="KW-0812">Transmembrane</keyword>
<evidence type="ECO:0000256" key="3">
    <source>
        <dbReference type="ARBA" id="ARBA00022692"/>
    </source>
</evidence>
<evidence type="ECO:0000256" key="5">
    <source>
        <dbReference type="ARBA" id="ARBA00022989"/>
    </source>
</evidence>
<dbReference type="InterPro" id="IPR003834">
    <property type="entry name" value="Cyt_c_assmbl_TM_dom"/>
</dbReference>
<evidence type="ECO:0000313" key="10">
    <source>
        <dbReference type="Proteomes" id="UP000646579"/>
    </source>
</evidence>
<comment type="similarity">
    <text evidence="2">Belongs to the DsbD family.</text>
</comment>
<reference evidence="9" key="1">
    <citation type="journal article" date="2014" name="Int. J. Syst. Evol. Microbiol.">
        <title>Complete genome sequence of Corynebacterium casei LMG S-19264T (=DSM 44701T), isolated from a smear-ripened cheese.</title>
        <authorList>
            <consortium name="US DOE Joint Genome Institute (JGI-PGF)"/>
            <person name="Walter F."/>
            <person name="Albersmeier A."/>
            <person name="Kalinowski J."/>
            <person name="Ruckert C."/>
        </authorList>
    </citation>
    <scope>NUCLEOTIDE SEQUENCE</scope>
    <source>
        <strain evidence="9">KCTC 32437</strain>
    </source>
</reference>
<dbReference type="PANTHER" id="PTHR31272">
    <property type="entry name" value="CYTOCHROME C-TYPE BIOGENESIS PROTEIN HI_1454-RELATED"/>
    <property type="match status" value="1"/>
</dbReference>
<dbReference type="Proteomes" id="UP000646579">
    <property type="component" value="Unassembled WGS sequence"/>
</dbReference>
<sequence length="244" mass="25431">MEISNIGVLTAFLAGAVSFLSPCVLPLVPGYVSYIAGNSAADRSSAIDRSGIVALLLSLCFVLGFSTIFIALGASATLVSQLLLSYRSEANLIGGTLVIAFGIFTTGLIRFAWMDRDIRFHGAIQGGRPAGAYLLGLAFGFGWTPCIGPVLGAILTVSAVSTTASSGVLLLAVYSAGLGLPFVLSALFMQGLAERLKVMRGAGRWLQVIAGGVMIAMGVAMVTGQLSLFAFWLLQNFPIFRQIG</sequence>
<gene>
    <name evidence="9" type="ORF">GCM10007989_38190</name>
</gene>
<feature type="domain" description="Cytochrome C biogenesis protein transmembrane" evidence="8">
    <location>
        <begin position="8"/>
        <end position="222"/>
    </location>
</feature>
<dbReference type="GO" id="GO:0017004">
    <property type="term" value="P:cytochrome complex assembly"/>
    <property type="evidence" value="ECO:0007669"/>
    <property type="project" value="UniProtKB-KW"/>
</dbReference>
<organism evidence="9 10">
    <name type="scientific">Devosia pacifica</name>
    <dbReference type="NCBI Taxonomy" id="1335967"/>
    <lineage>
        <taxon>Bacteria</taxon>
        <taxon>Pseudomonadati</taxon>
        <taxon>Pseudomonadota</taxon>
        <taxon>Alphaproteobacteria</taxon>
        <taxon>Hyphomicrobiales</taxon>
        <taxon>Devosiaceae</taxon>
        <taxon>Devosia</taxon>
    </lineage>
</organism>
<dbReference type="InterPro" id="IPR051790">
    <property type="entry name" value="Cytochrome_c-biogenesis_DsbD"/>
</dbReference>
<feature type="transmembrane region" description="Helical" evidence="7">
    <location>
        <begin position="6"/>
        <end position="32"/>
    </location>
</feature>
<keyword evidence="6 7" id="KW-0472">Membrane</keyword>
<feature type="transmembrane region" description="Helical" evidence="7">
    <location>
        <begin position="52"/>
        <end position="72"/>
    </location>
</feature>
<keyword evidence="5 7" id="KW-1133">Transmembrane helix</keyword>
<name>A0A918SF37_9HYPH</name>
<evidence type="ECO:0000256" key="6">
    <source>
        <dbReference type="ARBA" id="ARBA00023136"/>
    </source>
</evidence>
<feature type="transmembrane region" description="Helical" evidence="7">
    <location>
        <begin position="92"/>
        <end position="113"/>
    </location>
</feature>
<comment type="subcellular location">
    <subcellularLocation>
        <location evidence="1">Membrane</location>
        <topology evidence="1">Multi-pass membrane protein</topology>
    </subcellularLocation>
</comment>
<feature type="transmembrane region" description="Helical" evidence="7">
    <location>
        <begin position="208"/>
        <end position="234"/>
    </location>
</feature>
<dbReference type="EMBL" id="BMZE01000006">
    <property type="protein sequence ID" value="GHA38804.1"/>
    <property type="molecule type" value="Genomic_DNA"/>
</dbReference>
<feature type="transmembrane region" description="Helical" evidence="7">
    <location>
        <begin position="133"/>
        <end position="155"/>
    </location>
</feature>